<protein>
    <submittedName>
        <fullName evidence="1">Uncharacterized protein</fullName>
    </submittedName>
</protein>
<sequence>MDISYPEETEGKNPLKLNLANRVSEKLSKTGIWQNINVEWSKNFNSYIVTVAQVLFGSEQYLKLSTFIPLSDLDHIHTSFFQNLEQDSKEILPYINSKLDHQYVLAIVSNDDELILQSINFDLKKIE</sequence>
<evidence type="ECO:0000313" key="2">
    <source>
        <dbReference type="Proteomes" id="UP000186176"/>
    </source>
</evidence>
<organism evidence="1 2">
    <name type="scientific">Cryptosporidium ubiquitum</name>
    <dbReference type="NCBI Taxonomy" id="857276"/>
    <lineage>
        <taxon>Eukaryota</taxon>
        <taxon>Sar</taxon>
        <taxon>Alveolata</taxon>
        <taxon>Apicomplexa</taxon>
        <taxon>Conoidasida</taxon>
        <taxon>Coccidia</taxon>
        <taxon>Eucoccidiorida</taxon>
        <taxon>Eimeriorina</taxon>
        <taxon>Cryptosporidiidae</taxon>
        <taxon>Cryptosporidium</taxon>
    </lineage>
</organism>
<keyword evidence="2" id="KW-1185">Reference proteome</keyword>
<dbReference type="GeneID" id="39979619"/>
<proteinExistence type="predicted"/>
<name>A0A1J4MKQ7_9CRYT</name>
<accession>A0A1J4MKQ7</accession>
<gene>
    <name evidence="1" type="ORF">cubi_02829</name>
</gene>
<comment type="caution">
    <text evidence="1">The sequence shown here is derived from an EMBL/GenBank/DDBJ whole genome shotgun (WGS) entry which is preliminary data.</text>
</comment>
<reference evidence="1 2" key="1">
    <citation type="submission" date="2016-10" db="EMBL/GenBank/DDBJ databases">
        <title>Reductive evolution of mitochondrial metabolism and differential evolution of invasion-related proteins in Cryptosporidium.</title>
        <authorList>
            <person name="Liu S."/>
            <person name="Roellig D.M."/>
            <person name="Guo Y."/>
            <person name="Li N."/>
            <person name="Frace M.A."/>
            <person name="Tang K."/>
            <person name="Zhang L."/>
            <person name="Feng Y."/>
            <person name="Xiao L."/>
        </authorList>
    </citation>
    <scope>NUCLEOTIDE SEQUENCE [LARGE SCALE GENOMIC DNA]</scope>
    <source>
        <strain evidence="1">39726</strain>
    </source>
</reference>
<dbReference type="Proteomes" id="UP000186176">
    <property type="component" value="Unassembled WGS sequence"/>
</dbReference>
<dbReference type="AlphaFoldDB" id="A0A1J4MKQ7"/>
<dbReference type="EMBL" id="LRBP01000013">
    <property type="protein sequence ID" value="OII74027.1"/>
    <property type="molecule type" value="Genomic_DNA"/>
</dbReference>
<dbReference type="VEuPathDB" id="CryptoDB:cubi_02829"/>
<dbReference type="OrthoDB" id="337870at2759"/>
<dbReference type="RefSeq" id="XP_028875247.1">
    <property type="nucleotide sequence ID" value="XM_029019840.1"/>
</dbReference>
<evidence type="ECO:0000313" key="1">
    <source>
        <dbReference type="EMBL" id="OII74027.1"/>
    </source>
</evidence>